<comment type="caution">
    <text evidence="14">The sequence shown here is derived from an EMBL/GenBank/DDBJ whole genome shotgun (WGS) entry which is preliminary data.</text>
</comment>
<evidence type="ECO:0000256" key="1">
    <source>
        <dbReference type="ARBA" id="ARBA00000085"/>
    </source>
</evidence>
<keyword evidence="10 11" id="KW-0472">Membrane</keyword>
<keyword evidence="9" id="KW-0902">Two-component regulatory system</keyword>
<evidence type="ECO:0000256" key="5">
    <source>
        <dbReference type="ARBA" id="ARBA00022679"/>
    </source>
</evidence>
<keyword evidence="15" id="KW-1185">Reference proteome</keyword>
<evidence type="ECO:0000256" key="10">
    <source>
        <dbReference type="ARBA" id="ARBA00023136"/>
    </source>
</evidence>
<dbReference type="SUPFAM" id="SSF55874">
    <property type="entry name" value="ATPase domain of HSP90 chaperone/DNA topoisomerase II/histidine kinase"/>
    <property type="match status" value="1"/>
</dbReference>
<dbReference type="Proteomes" id="UP001596004">
    <property type="component" value="Unassembled WGS sequence"/>
</dbReference>
<dbReference type="Pfam" id="PF00512">
    <property type="entry name" value="HisKA"/>
    <property type="match status" value="1"/>
</dbReference>
<dbReference type="InterPro" id="IPR036890">
    <property type="entry name" value="HATPase_C_sf"/>
</dbReference>
<dbReference type="SMART" id="SM00304">
    <property type="entry name" value="HAMP"/>
    <property type="match status" value="1"/>
</dbReference>
<evidence type="ECO:0000256" key="8">
    <source>
        <dbReference type="ARBA" id="ARBA00022989"/>
    </source>
</evidence>
<proteinExistence type="predicted"/>
<evidence type="ECO:0000256" key="6">
    <source>
        <dbReference type="ARBA" id="ARBA00022692"/>
    </source>
</evidence>
<dbReference type="InterPro" id="IPR003594">
    <property type="entry name" value="HATPase_dom"/>
</dbReference>
<dbReference type="InterPro" id="IPR003661">
    <property type="entry name" value="HisK_dim/P_dom"/>
</dbReference>
<evidence type="ECO:0000256" key="4">
    <source>
        <dbReference type="ARBA" id="ARBA00022553"/>
    </source>
</evidence>
<dbReference type="SMART" id="SM00388">
    <property type="entry name" value="HisKA"/>
    <property type="match status" value="1"/>
</dbReference>
<organism evidence="14 15">
    <name type="scientific">Sphaerisporangium dianthi</name>
    <dbReference type="NCBI Taxonomy" id="1436120"/>
    <lineage>
        <taxon>Bacteria</taxon>
        <taxon>Bacillati</taxon>
        <taxon>Actinomycetota</taxon>
        <taxon>Actinomycetes</taxon>
        <taxon>Streptosporangiales</taxon>
        <taxon>Streptosporangiaceae</taxon>
        <taxon>Sphaerisporangium</taxon>
    </lineage>
</organism>
<keyword evidence="7 14" id="KW-0418">Kinase</keyword>
<evidence type="ECO:0000259" key="12">
    <source>
        <dbReference type="PROSITE" id="PS50109"/>
    </source>
</evidence>
<evidence type="ECO:0000313" key="14">
    <source>
        <dbReference type="EMBL" id="MFC4534119.1"/>
    </source>
</evidence>
<comment type="catalytic activity">
    <reaction evidence="1">
        <text>ATP + protein L-histidine = ADP + protein N-phospho-L-histidine.</text>
        <dbReference type="EC" id="2.7.13.3"/>
    </reaction>
</comment>
<dbReference type="EC" id="2.7.13.3" evidence="3"/>
<evidence type="ECO:0000256" key="2">
    <source>
        <dbReference type="ARBA" id="ARBA00004236"/>
    </source>
</evidence>
<dbReference type="SUPFAM" id="SSF47384">
    <property type="entry name" value="Homodimeric domain of signal transducing histidine kinase"/>
    <property type="match status" value="1"/>
</dbReference>
<dbReference type="Gene3D" id="1.10.287.130">
    <property type="match status" value="1"/>
</dbReference>
<dbReference type="PANTHER" id="PTHR45436:SF5">
    <property type="entry name" value="SENSOR HISTIDINE KINASE TRCS"/>
    <property type="match status" value="1"/>
</dbReference>
<feature type="domain" description="HAMP" evidence="13">
    <location>
        <begin position="188"/>
        <end position="241"/>
    </location>
</feature>
<comment type="subcellular location">
    <subcellularLocation>
        <location evidence="2">Cell membrane</location>
    </subcellularLocation>
</comment>
<sequence>MGGRRLSLLPASVRARSTLIIGSACLIFLIIIGAGIDFLVTDRIEAYVFRDAQRTATNWIASMEPGHIPKPAPEGRIDLLQLVDSHGRVVTASAAAMNRPPLSPLRPPVDNRIQEGTRCRAGEGCVMYTAVRLAPFEVRGIWHGDSHFVYSGTAQPRILAGHRLELVTTAGVLLAAGLIAWGNWWVGGRSLRPVAAIRATMADITVSDLSLRVPEPPGRTEYALLARTANQTLARLEEAVKQQRRFASTTSHELRTPIAGLRARLEESVLYPDDVDPRQTIRDALSLTQRLETIVEDLLVLARLRSGSPAEHEPLDLLTLVREAIATLPVGGVPIDVHGERDITVLGNPVQLIRVLDNLLANGRRHARDGVDVTVERAGDQAVVIVDDDGDGIAPKDRERVFERFVRLEDGRRREPGGSGLGLAISRDIAQAHNGTLRVEDSPRGGRFVLRLPLIDLTESSPPVHGDVPGVMELGAVPQPPSGPQTPARRA</sequence>
<dbReference type="Gene3D" id="3.30.565.10">
    <property type="entry name" value="Histidine kinase-like ATPase, C-terminal domain"/>
    <property type="match status" value="1"/>
</dbReference>
<feature type="domain" description="Histidine kinase" evidence="12">
    <location>
        <begin position="249"/>
        <end position="456"/>
    </location>
</feature>
<accession>A0ABV9CM70</accession>
<gene>
    <name evidence="14" type="ORF">ACFO60_25440</name>
</gene>
<dbReference type="PROSITE" id="PS50885">
    <property type="entry name" value="HAMP"/>
    <property type="match status" value="1"/>
</dbReference>
<dbReference type="SMART" id="SM00387">
    <property type="entry name" value="HATPase_c"/>
    <property type="match status" value="1"/>
</dbReference>
<evidence type="ECO:0000313" key="15">
    <source>
        <dbReference type="Proteomes" id="UP001596004"/>
    </source>
</evidence>
<evidence type="ECO:0000256" key="3">
    <source>
        <dbReference type="ARBA" id="ARBA00012438"/>
    </source>
</evidence>
<dbReference type="InterPro" id="IPR003660">
    <property type="entry name" value="HAMP_dom"/>
</dbReference>
<keyword evidence="5" id="KW-0808">Transferase</keyword>
<dbReference type="Pfam" id="PF02518">
    <property type="entry name" value="HATPase_c"/>
    <property type="match status" value="1"/>
</dbReference>
<dbReference type="Pfam" id="PF00672">
    <property type="entry name" value="HAMP"/>
    <property type="match status" value="1"/>
</dbReference>
<dbReference type="PROSITE" id="PS50109">
    <property type="entry name" value="HIS_KIN"/>
    <property type="match status" value="1"/>
</dbReference>
<dbReference type="PRINTS" id="PR00344">
    <property type="entry name" value="BCTRLSENSOR"/>
</dbReference>
<dbReference type="RefSeq" id="WP_380844232.1">
    <property type="nucleotide sequence ID" value="NZ_JBHSFP010000020.1"/>
</dbReference>
<evidence type="ECO:0000256" key="9">
    <source>
        <dbReference type="ARBA" id="ARBA00023012"/>
    </source>
</evidence>
<evidence type="ECO:0000256" key="7">
    <source>
        <dbReference type="ARBA" id="ARBA00022777"/>
    </source>
</evidence>
<dbReference type="EMBL" id="JBHSFP010000020">
    <property type="protein sequence ID" value="MFC4534119.1"/>
    <property type="molecule type" value="Genomic_DNA"/>
</dbReference>
<keyword evidence="4" id="KW-0597">Phosphoprotein</keyword>
<feature type="transmembrane region" description="Helical" evidence="11">
    <location>
        <begin position="20"/>
        <end position="40"/>
    </location>
</feature>
<dbReference type="PANTHER" id="PTHR45436">
    <property type="entry name" value="SENSOR HISTIDINE KINASE YKOH"/>
    <property type="match status" value="1"/>
</dbReference>
<evidence type="ECO:0000256" key="11">
    <source>
        <dbReference type="SAM" id="Phobius"/>
    </source>
</evidence>
<keyword evidence="8 11" id="KW-1133">Transmembrane helix</keyword>
<keyword evidence="6 11" id="KW-0812">Transmembrane</keyword>
<dbReference type="Gene3D" id="6.10.340.10">
    <property type="match status" value="1"/>
</dbReference>
<dbReference type="InterPro" id="IPR004358">
    <property type="entry name" value="Sig_transdc_His_kin-like_C"/>
</dbReference>
<name>A0ABV9CM70_9ACTN</name>
<dbReference type="InterPro" id="IPR005467">
    <property type="entry name" value="His_kinase_dom"/>
</dbReference>
<reference evidence="15" key="1">
    <citation type="journal article" date="2019" name="Int. J. Syst. Evol. Microbiol.">
        <title>The Global Catalogue of Microorganisms (GCM) 10K type strain sequencing project: providing services to taxonomists for standard genome sequencing and annotation.</title>
        <authorList>
            <consortium name="The Broad Institute Genomics Platform"/>
            <consortium name="The Broad Institute Genome Sequencing Center for Infectious Disease"/>
            <person name="Wu L."/>
            <person name="Ma J."/>
        </authorList>
    </citation>
    <scope>NUCLEOTIDE SEQUENCE [LARGE SCALE GENOMIC DNA]</scope>
    <source>
        <strain evidence="15">CGMCC 4.7132</strain>
    </source>
</reference>
<dbReference type="InterPro" id="IPR050428">
    <property type="entry name" value="TCS_sensor_his_kinase"/>
</dbReference>
<protein>
    <recommendedName>
        <fullName evidence="3">histidine kinase</fullName>
        <ecNumber evidence="3">2.7.13.3</ecNumber>
    </recommendedName>
</protein>
<dbReference type="CDD" id="cd00082">
    <property type="entry name" value="HisKA"/>
    <property type="match status" value="1"/>
</dbReference>
<dbReference type="GO" id="GO:0016301">
    <property type="term" value="F:kinase activity"/>
    <property type="evidence" value="ECO:0007669"/>
    <property type="project" value="UniProtKB-KW"/>
</dbReference>
<evidence type="ECO:0000259" key="13">
    <source>
        <dbReference type="PROSITE" id="PS50885"/>
    </source>
</evidence>
<dbReference type="InterPro" id="IPR036097">
    <property type="entry name" value="HisK_dim/P_sf"/>
</dbReference>